<sequence>MNNNQFYLVEYGPAAKGCPYFLSGRLTIREQSEFCEETTIETGETMMHRYFPATLLYAWIKRFSVVPAEAHLFRCLELG</sequence>
<dbReference type="Proteomes" id="UP001056500">
    <property type="component" value="Chromosome"/>
</dbReference>
<evidence type="ECO:0000313" key="1">
    <source>
        <dbReference type="EMBL" id="USG67771.1"/>
    </source>
</evidence>
<evidence type="ECO:0000313" key="2">
    <source>
        <dbReference type="Proteomes" id="UP001056500"/>
    </source>
</evidence>
<reference evidence="1" key="1">
    <citation type="submission" date="2022-06" db="EMBL/GenBank/DDBJ databases">
        <title>Genome sequencing of Brevibacillus sp. BB3-R1.</title>
        <authorList>
            <person name="Heo J."/>
            <person name="Lee D."/>
            <person name="Won M."/>
            <person name="Han B.-H."/>
            <person name="Hong S.-B."/>
            <person name="Kwon S.-W."/>
        </authorList>
    </citation>
    <scope>NUCLEOTIDE SEQUENCE</scope>
    <source>
        <strain evidence="1">BB3-R1</strain>
    </source>
</reference>
<keyword evidence="2" id="KW-1185">Reference proteome</keyword>
<proteinExistence type="predicted"/>
<accession>A0ABY4WLX5</accession>
<dbReference type="EMBL" id="CP098755">
    <property type="protein sequence ID" value="USG67771.1"/>
    <property type="molecule type" value="Genomic_DNA"/>
</dbReference>
<protein>
    <submittedName>
        <fullName evidence="1">Uncharacterized protein</fullName>
    </submittedName>
</protein>
<organism evidence="1 2">
    <name type="scientific">Brevibacillus ruminantium</name>
    <dbReference type="NCBI Taxonomy" id="2950604"/>
    <lineage>
        <taxon>Bacteria</taxon>
        <taxon>Bacillati</taxon>
        <taxon>Bacillota</taxon>
        <taxon>Bacilli</taxon>
        <taxon>Bacillales</taxon>
        <taxon>Paenibacillaceae</taxon>
        <taxon>Brevibacillus</taxon>
    </lineage>
</organism>
<gene>
    <name evidence="1" type="ORF">NDK47_11040</name>
</gene>
<dbReference type="RefSeq" id="WP_251874865.1">
    <property type="nucleotide sequence ID" value="NZ_CP098755.1"/>
</dbReference>
<name>A0ABY4WLX5_9BACL</name>